<evidence type="ECO:0000313" key="2">
    <source>
        <dbReference type="EMBL" id="SES15479.1"/>
    </source>
</evidence>
<proteinExistence type="predicted"/>
<evidence type="ECO:0000256" key="1">
    <source>
        <dbReference type="SAM" id="MobiDB-lite"/>
    </source>
</evidence>
<dbReference type="OrthoDB" id="4267235at2"/>
<evidence type="ECO:0008006" key="4">
    <source>
        <dbReference type="Google" id="ProtNLM"/>
    </source>
</evidence>
<dbReference type="AlphaFoldDB" id="A0A1H9V1K8"/>
<name>A0A1H9V1K8_9ACTN</name>
<protein>
    <recommendedName>
        <fullName evidence="4">CopG family transcriptional regulator</fullName>
    </recommendedName>
</protein>
<feature type="compositionally biased region" description="Basic and acidic residues" evidence="1">
    <location>
        <begin position="59"/>
        <end position="76"/>
    </location>
</feature>
<evidence type="ECO:0000313" key="3">
    <source>
        <dbReference type="Proteomes" id="UP000182841"/>
    </source>
</evidence>
<accession>A0A1H9V1K8</accession>
<feature type="region of interest" description="Disordered" evidence="1">
    <location>
        <begin position="59"/>
        <end position="90"/>
    </location>
</feature>
<organism evidence="2 3">
    <name type="scientific">Streptomyces qinglanensis</name>
    <dbReference type="NCBI Taxonomy" id="943816"/>
    <lineage>
        <taxon>Bacteria</taxon>
        <taxon>Bacillati</taxon>
        <taxon>Actinomycetota</taxon>
        <taxon>Actinomycetes</taxon>
        <taxon>Kitasatosporales</taxon>
        <taxon>Streptomycetaceae</taxon>
        <taxon>Streptomyces</taxon>
    </lineage>
</organism>
<keyword evidence="3" id="KW-1185">Reference proteome</keyword>
<sequence length="90" mass="9492">MDTSSAPGEGPVRPVSVSLHEGTIAALRARTGKGGMSAYVEAIIQRQLERDRVRELIEDAETEHGPVDHAAVESKRAILRGDSADAADAA</sequence>
<gene>
    <name evidence="2" type="ORF">SAMN05421870_11029</name>
</gene>
<dbReference type="Proteomes" id="UP000182841">
    <property type="component" value="Unassembled WGS sequence"/>
</dbReference>
<dbReference type="EMBL" id="FOGO01000010">
    <property type="protein sequence ID" value="SES15479.1"/>
    <property type="molecule type" value="Genomic_DNA"/>
</dbReference>
<reference evidence="3" key="1">
    <citation type="submission" date="2016-10" db="EMBL/GenBank/DDBJ databases">
        <authorList>
            <person name="Varghese N."/>
            <person name="Submissions S."/>
        </authorList>
    </citation>
    <scope>NUCLEOTIDE SEQUENCE [LARGE SCALE GENOMIC DNA]</scope>
    <source>
        <strain evidence="3">CGMCC 4.6825</strain>
    </source>
</reference>
<dbReference type="RefSeq" id="WP_075001872.1">
    <property type="nucleotide sequence ID" value="NZ_FOGO01000010.1"/>
</dbReference>